<feature type="non-terminal residue" evidence="1">
    <location>
        <position position="1"/>
    </location>
</feature>
<proteinExistence type="predicted"/>
<gene>
    <name evidence="1" type="ORF">BN2614_LOCUS1</name>
</gene>
<dbReference type="EMBL" id="CYRY02011305">
    <property type="protein sequence ID" value="VCW79088.1"/>
    <property type="molecule type" value="Genomic_DNA"/>
</dbReference>
<keyword evidence="2" id="KW-1185">Reference proteome</keyword>
<protein>
    <submittedName>
        <fullName evidence="1">Uncharacterized protein</fullName>
    </submittedName>
</protein>
<name>A0A9X9LQ66_GULGU</name>
<evidence type="ECO:0000313" key="2">
    <source>
        <dbReference type="Proteomes" id="UP000269945"/>
    </source>
</evidence>
<accession>A0A9X9LQ66</accession>
<sequence>GGSSEPAEEKLLLGGGSWVRSDVGLQKDACAGSGRPARTGRPVCCFSHRLSCPRARGVCAEAGLGPSGADAALGKPAFPEGLGWGSDGTGLSPRPPGGGDVCVMLHEDACDRWTGDLAVMHEACMKVTPTT</sequence>
<evidence type="ECO:0000313" key="1">
    <source>
        <dbReference type="EMBL" id="VCW79088.1"/>
    </source>
</evidence>
<dbReference type="Proteomes" id="UP000269945">
    <property type="component" value="Unassembled WGS sequence"/>
</dbReference>
<organism evidence="1 2">
    <name type="scientific">Gulo gulo</name>
    <name type="common">Wolverine</name>
    <name type="synonym">Gluton</name>
    <dbReference type="NCBI Taxonomy" id="48420"/>
    <lineage>
        <taxon>Eukaryota</taxon>
        <taxon>Metazoa</taxon>
        <taxon>Chordata</taxon>
        <taxon>Craniata</taxon>
        <taxon>Vertebrata</taxon>
        <taxon>Euteleostomi</taxon>
        <taxon>Mammalia</taxon>
        <taxon>Eutheria</taxon>
        <taxon>Laurasiatheria</taxon>
        <taxon>Carnivora</taxon>
        <taxon>Caniformia</taxon>
        <taxon>Musteloidea</taxon>
        <taxon>Mustelidae</taxon>
        <taxon>Guloninae</taxon>
        <taxon>Gulo</taxon>
    </lineage>
</organism>
<dbReference type="AlphaFoldDB" id="A0A9X9LQ66"/>
<reference evidence="1 2" key="1">
    <citation type="submission" date="2018-10" db="EMBL/GenBank/DDBJ databases">
        <authorList>
            <person name="Ekblom R."/>
            <person name="Jareborg N."/>
        </authorList>
    </citation>
    <scope>NUCLEOTIDE SEQUENCE [LARGE SCALE GENOMIC DNA]</scope>
    <source>
        <tissue evidence="1">Muscle</tissue>
    </source>
</reference>
<comment type="caution">
    <text evidence="1">The sequence shown here is derived from an EMBL/GenBank/DDBJ whole genome shotgun (WGS) entry which is preliminary data.</text>
</comment>